<dbReference type="Proteomes" id="UP000649604">
    <property type="component" value="Unassembled WGS sequence"/>
</dbReference>
<dbReference type="InterPro" id="IPR026634">
    <property type="entry name" value="TPST-like"/>
</dbReference>
<dbReference type="PANTHER" id="PTHR12788">
    <property type="entry name" value="PROTEIN-TYROSINE SULFOTRANSFERASE 2"/>
    <property type="match status" value="1"/>
</dbReference>
<sequence length="322" mass="38150">MYEKICLIGGTGRSGTSILAHIFSRHPAVSNISESRFFTDPDGILDFYSTCEVWSPHHYDVKVYRLEHLLKNTVVRHPFYKAFILWRRTGLFRKLLWSVRPPYFNIGMSEYCPDFIRHTDTLIEQLTEFRYQGNWIGMEQQHEMRYGNLPEKKSLAEILRNFLCQVIQSVCEHQQTQYCLEKTPWNILWFDKILELLPEAKLVHIYRDPRDVVASYRQHAWMPTESEKSAKIYKDLIERWWNIRAGIPPQSFLEISLESLVESPQDILREICSFWELPWHDTLLEIPLTKAHSGRWQKDLTAAEQQTVETILQPQLESMGYV</sequence>
<evidence type="ECO:0008006" key="4">
    <source>
        <dbReference type="Google" id="ProtNLM"/>
    </source>
</evidence>
<dbReference type="GO" id="GO:0008476">
    <property type="term" value="F:protein-tyrosine sulfotransferase activity"/>
    <property type="evidence" value="ECO:0007669"/>
    <property type="project" value="InterPro"/>
</dbReference>
<protein>
    <recommendedName>
        <fullName evidence="4">Sulfotransferase</fullName>
    </recommendedName>
</protein>
<dbReference type="PANTHER" id="PTHR12788:SF10">
    <property type="entry name" value="PROTEIN-TYROSINE SULFOTRANSFERASE"/>
    <property type="match status" value="1"/>
</dbReference>
<dbReference type="SUPFAM" id="SSF52540">
    <property type="entry name" value="P-loop containing nucleoside triphosphate hydrolases"/>
    <property type="match status" value="1"/>
</dbReference>
<evidence type="ECO:0000313" key="3">
    <source>
        <dbReference type="Proteomes" id="UP000649604"/>
    </source>
</evidence>
<dbReference type="Gene3D" id="3.40.50.300">
    <property type="entry name" value="P-loop containing nucleotide triphosphate hydrolases"/>
    <property type="match status" value="1"/>
</dbReference>
<dbReference type="InterPro" id="IPR027417">
    <property type="entry name" value="P-loop_NTPase"/>
</dbReference>
<dbReference type="EMBL" id="WJJP01000001">
    <property type="protein sequence ID" value="MBD3322939.1"/>
    <property type="molecule type" value="Genomic_DNA"/>
</dbReference>
<reference evidence="2" key="1">
    <citation type="submission" date="2019-11" db="EMBL/GenBank/DDBJ databases">
        <title>Microbial mats filling the niche in hypersaline microbial mats.</title>
        <authorList>
            <person name="Wong H.L."/>
            <person name="Macleod F.I."/>
            <person name="White R.A. III"/>
            <person name="Burns B.P."/>
        </authorList>
    </citation>
    <scope>NUCLEOTIDE SEQUENCE</scope>
    <source>
        <strain evidence="2">Rbin_158</strain>
    </source>
</reference>
<evidence type="ECO:0000313" key="2">
    <source>
        <dbReference type="EMBL" id="MBD3322939.1"/>
    </source>
</evidence>
<dbReference type="AlphaFoldDB" id="A0A9D5JS19"/>
<proteinExistence type="predicted"/>
<gene>
    <name evidence="2" type="ORF">GF339_00045</name>
</gene>
<evidence type="ECO:0000256" key="1">
    <source>
        <dbReference type="ARBA" id="ARBA00022679"/>
    </source>
</evidence>
<comment type="caution">
    <text evidence="2">The sequence shown here is derived from an EMBL/GenBank/DDBJ whole genome shotgun (WGS) entry which is preliminary data.</text>
</comment>
<keyword evidence="1" id="KW-0808">Transferase</keyword>
<accession>A0A9D5JS19</accession>
<name>A0A9D5JS19_9BACT</name>
<dbReference type="Pfam" id="PF13469">
    <property type="entry name" value="Sulfotransfer_3"/>
    <property type="match status" value="1"/>
</dbReference>
<organism evidence="2 3">
    <name type="scientific">candidate division KSB3 bacterium</name>
    <dbReference type="NCBI Taxonomy" id="2044937"/>
    <lineage>
        <taxon>Bacteria</taxon>
        <taxon>candidate division KSB3</taxon>
    </lineage>
</organism>